<accession>A0A1F6E5M1</accession>
<protein>
    <submittedName>
        <fullName evidence="1">Uncharacterized protein</fullName>
    </submittedName>
</protein>
<comment type="caution">
    <text evidence="1">The sequence shown here is derived from an EMBL/GenBank/DDBJ whole genome shotgun (WGS) entry which is preliminary data.</text>
</comment>
<evidence type="ECO:0000313" key="2">
    <source>
        <dbReference type="Proteomes" id="UP000176914"/>
    </source>
</evidence>
<sequence>MQEIFGLNLTLQAREACGIAANHWAELRSAREKIGKIGTSLILEPTTGIEPVTSSFAYTSVYLTSIGGLDCIFLPEADPCQSFGRQLNSGRHGLAR</sequence>
<dbReference type="EMBL" id="MFLL01000032">
    <property type="protein sequence ID" value="OGG68502.1"/>
    <property type="molecule type" value="Genomic_DNA"/>
</dbReference>
<dbReference type="AlphaFoldDB" id="A0A1F6E5M1"/>
<evidence type="ECO:0000313" key="1">
    <source>
        <dbReference type="EMBL" id="OGG68502.1"/>
    </source>
</evidence>
<reference evidence="1 2" key="1">
    <citation type="journal article" date="2016" name="Nat. Commun.">
        <title>Thousands of microbial genomes shed light on interconnected biogeochemical processes in an aquifer system.</title>
        <authorList>
            <person name="Anantharaman K."/>
            <person name="Brown C.T."/>
            <person name="Hug L.A."/>
            <person name="Sharon I."/>
            <person name="Castelle C.J."/>
            <person name="Probst A.J."/>
            <person name="Thomas B.C."/>
            <person name="Singh A."/>
            <person name="Wilkins M.J."/>
            <person name="Karaoz U."/>
            <person name="Brodie E.L."/>
            <person name="Williams K.H."/>
            <person name="Hubbard S.S."/>
            <person name="Banfield J.F."/>
        </authorList>
    </citation>
    <scope>NUCLEOTIDE SEQUENCE [LARGE SCALE GENOMIC DNA]</scope>
</reference>
<gene>
    <name evidence="1" type="ORF">A3C20_02090</name>
</gene>
<organism evidence="1 2">
    <name type="scientific">Candidatus Kaiserbacteria bacterium RIFCSPHIGHO2_02_FULL_55_25</name>
    <dbReference type="NCBI Taxonomy" id="1798498"/>
    <lineage>
        <taxon>Bacteria</taxon>
        <taxon>Candidatus Kaiseribacteriota</taxon>
    </lineage>
</organism>
<name>A0A1F6E5M1_9BACT</name>
<proteinExistence type="predicted"/>
<dbReference type="Proteomes" id="UP000176914">
    <property type="component" value="Unassembled WGS sequence"/>
</dbReference>